<reference evidence="2" key="2">
    <citation type="submission" date="2023-04" db="EMBL/GenBank/DDBJ databases">
        <authorList>
            <person name="Bruccoleri R.E."/>
            <person name="Oakeley E.J."/>
            <person name="Faust A.-M."/>
            <person name="Dessus-Babus S."/>
            <person name="Altorfer M."/>
            <person name="Burckhardt D."/>
            <person name="Oertli M."/>
            <person name="Naumann U."/>
            <person name="Petersen F."/>
            <person name="Wong J."/>
        </authorList>
    </citation>
    <scope>NUCLEOTIDE SEQUENCE</scope>
    <source>
        <strain evidence="2">GSM-AAB239-AS_SAM_17_03QT</strain>
        <tissue evidence="2">Leaf</tissue>
    </source>
</reference>
<evidence type="ECO:0000313" key="3">
    <source>
        <dbReference type="Proteomes" id="UP001140949"/>
    </source>
</evidence>
<dbReference type="GO" id="GO:0016853">
    <property type="term" value="F:isomerase activity"/>
    <property type="evidence" value="ECO:0007669"/>
    <property type="project" value="UniProtKB-KW"/>
</dbReference>
<reference evidence="2" key="1">
    <citation type="journal article" date="2023" name="GigaByte">
        <title>Genome assembly of the bearded iris, Iris pallida Lam.</title>
        <authorList>
            <person name="Bruccoleri R.E."/>
            <person name="Oakeley E.J."/>
            <person name="Faust A.M.E."/>
            <person name="Altorfer M."/>
            <person name="Dessus-Babus S."/>
            <person name="Burckhardt D."/>
            <person name="Oertli M."/>
            <person name="Naumann U."/>
            <person name="Petersen F."/>
            <person name="Wong J."/>
        </authorList>
    </citation>
    <scope>NUCLEOTIDE SEQUENCE</scope>
    <source>
        <strain evidence="2">GSM-AAB239-AS_SAM_17_03QT</strain>
    </source>
</reference>
<sequence length="69" mass="7749">MRLKEQRRHHLQSGSRRSSPASLSPTNPRGRSQRARPFPGDPSSSGSGDEWIFFSDTLPCDLILILDEL</sequence>
<gene>
    <name evidence="2" type="ORF">M6B38_345975</name>
</gene>
<dbReference type="AlphaFoldDB" id="A0AAX6GUE1"/>
<evidence type="ECO:0000313" key="2">
    <source>
        <dbReference type="EMBL" id="KAJ6831947.1"/>
    </source>
</evidence>
<name>A0AAX6GUE1_IRIPA</name>
<comment type="caution">
    <text evidence="2">The sequence shown here is derived from an EMBL/GenBank/DDBJ whole genome shotgun (WGS) entry which is preliminary data.</text>
</comment>
<evidence type="ECO:0000256" key="1">
    <source>
        <dbReference type="SAM" id="MobiDB-lite"/>
    </source>
</evidence>
<dbReference type="EMBL" id="JANAVB010016198">
    <property type="protein sequence ID" value="KAJ6831947.1"/>
    <property type="molecule type" value="Genomic_DNA"/>
</dbReference>
<accession>A0AAX6GUE1</accession>
<feature type="compositionally biased region" description="Basic residues" evidence="1">
    <location>
        <begin position="1"/>
        <end position="11"/>
    </location>
</feature>
<proteinExistence type="predicted"/>
<protein>
    <submittedName>
        <fullName evidence="2">Mannose-6-phosphate isomerase 1-like isoform X1</fullName>
    </submittedName>
</protein>
<dbReference type="Proteomes" id="UP001140949">
    <property type="component" value="Unassembled WGS sequence"/>
</dbReference>
<organism evidence="2 3">
    <name type="scientific">Iris pallida</name>
    <name type="common">Sweet iris</name>
    <dbReference type="NCBI Taxonomy" id="29817"/>
    <lineage>
        <taxon>Eukaryota</taxon>
        <taxon>Viridiplantae</taxon>
        <taxon>Streptophyta</taxon>
        <taxon>Embryophyta</taxon>
        <taxon>Tracheophyta</taxon>
        <taxon>Spermatophyta</taxon>
        <taxon>Magnoliopsida</taxon>
        <taxon>Liliopsida</taxon>
        <taxon>Asparagales</taxon>
        <taxon>Iridaceae</taxon>
        <taxon>Iridoideae</taxon>
        <taxon>Irideae</taxon>
        <taxon>Iris</taxon>
    </lineage>
</organism>
<keyword evidence="2" id="KW-0413">Isomerase</keyword>
<feature type="compositionally biased region" description="Low complexity" evidence="1">
    <location>
        <begin position="13"/>
        <end position="25"/>
    </location>
</feature>
<feature type="region of interest" description="Disordered" evidence="1">
    <location>
        <begin position="1"/>
        <end position="50"/>
    </location>
</feature>
<keyword evidence="3" id="KW-1185">Reference proteome</keyword>